<keyword evidence="2" id="KW-1185">Reference proteome</keyword>
<proteinExistence type="predicted"/>
<reference evidence="2" key="1">
    <citation type="journal article" date="2019" name="Int. J. Syst. Evol. Microbiol.">
        <title>The Global Catalogue of Microorganisms (GCM) 10K type strain sequencing project: providing services to taxonomists for standard genome sequencing and annotation.</title>
        <authorList>
            <consortium name="The Broad Institute Genomics Platform"/>
            <consortium name="The Broad Institute Genome Sequencing Center for Infectious Disease"/>
            <person name="Wu L."/>
            <person name="Ma J."/>
        </authorList>
    </citation>
    <scope>NUCLEOTIDE SEQUENCE [LARGE SCALE GENOMIC DNA]</scope>
    <source>
        <strain evidence="2">JCM 17250</strain>
    </source>
</reference>
<organism evidence="1 2">
    <name type="scientific">Amphibacillus indicireducens</name>
    <dbReference type="NCBI Taxonomy" id="1076330"/>
    <lineage>
        <taxon>Bacteria</taxon>
        <taxon>Bacillati</taxon>
        <taxon>Bacillota</taxon>
        <taxon>Bacilli</taxon>
        <taxon>Bacillales</taxon>
        <taxon>Bacillaceae</taxon>
        <taxon>Amphibacillus</taxon>
    </lineage>
</organism>
<dbReference type="EMBL" id="BAABDL010000071">
    <property type="protein sequence ID" value="GAA4068859.1"/>
    <property type="molecule type" value="Genomic_DNA"/>
</dbReference>
<evidence type="ECO:0000313" key="2">
    <source>
        <dbReference type="Proteomes" id="UP001501734"/>
    </source>
</evidence>
<dbReference type="RefSeq" id="WP_344911575.1">
    <property type="nucleotide sequence ID" value="NZ_BAABDL010000071.1"/>
</dbReference>
<evidence type="ECO:0000313" key="1">
    <source>
        <dbReference type="EMBL" id="GAA4068859.1"/>
    </source>
</evidence>
<dbReference type="Proteomes" id="UP001501734">
    <property type="component" value="Unassembled WGS sequence"/>
</dbReference>
<comment type="caution">
    <text evidence="1">The sequence shown here is derived from an EMBL/GenBank/DDBJ whole genome shotgun (WGS) entry which is preliminary data.</text>
</comment>
<name>A0ABP7VM83_9BACI</name>
<protein>
    <submittedName>
        <fullName evidence="1">Uncharacterized protein</fullName>
    </submittedName>
</protein>
<sequence>MKYEKLPIEYWEKRDYLLFVYDVLGDMLRKADKLRLSDFEIKFDSEEIIHDFEKAEDMFEWMDRNNHHDTSLQMFKNHTFFSLLKDFCFFIYESLSCASRGKVTVAYS</sequence>
<accession>A0ABP7VM83</accession>
<gene>
    <name evidence="1" type="ORF">GCM10022410_13470</name>
</gene>